<protein>
    <recommendedName>
        <fullName evidence="2">DUF1989 domain-containing protein</fullName>
    </recommendedName>
</protein>
<dbReference type="Pfam" id="PF09347">
    <property type="entry name" value="DUF1989"/>
    <property type="match status" value="1"/>
</dbReference>
<proteinExistence type="predicted"/>
<feature type="domain" description="DUF1989" evidence="2">
    <location>
        <begin position="59"/>
        <end position="182"/>
    </location>
</feature>
<dbReference type="PANTHER" id="PTHR31527">
    <property type="entry name" value="RE64534P"/>
    <property type="match status" value="1"/>
</dbReference>
<evidence type="ECO:0000259" key="2">
    <source>
        <dbReference type="Pfam" id="PF09347"/>
    </source>
</evidence>
<keyword evidence="4" id="KW-1185">Reference proteome</keyword>
<dbReference type="EMBL" id="BBMR01000015">
    <property type="protein sequence ID" value="GAL22725.1"/>
    <property type="molecule type" value="Genomic_DNA"/>
</dbReference>
<dbReference type="AlphaFoldDB" id="A0A090S4Q7"/>
<name>A0A090S4Q7_9VIBR</name>
<evidence type="ECO:0000313" key="4">
    <source>
        <dbReference type="Proteomes" id="UP000029228"/>
    </source>
</evidence>
<evidence type="ECO:0000256" key="1">
    <source>
        <dbReference type="SAM" id="MobiDB-lite"/>
    </source>
</evidence>
<accession>A0A090S4Q7</accession>
<comment type="caution">
    <text evidence="3">The sequence shown here is derived from an EMBL/GenBank/DDBJ whole genome shotgun (WGS) entry which is preliminary data.</text>
</comment>
<dbReference type="PANTHER" id="PTHR31527:SF0">
    <property type="entry name" value="RE64534P"/>
    <property type="match status" value="1"/>
</dbReference>
<dbReference type="OrthoDB" id="9772660at2"/>
<evidence type="ECO:0000313" key="3">
    <source>
        <dbReference type="EMBL" id="GAL22725.1"/>
    </source>
</evidence>
<dbReference type="Proteomes" id="UP000029228">
    <property type="component" value="Unassembled WGS sequence"/>
</dbReference>
<dbReference type="InterPro" id="IPR018959">
    <property type="entry name" value="DUF1989"/>
</dbReference>
<feature type="compositionally biased region" description="Basic and acidic residues" evidence="1">
    <location>
        <begin position="311"/>
        <end position="327"/>
    </location>
</feature>
<dbReference type="STRING" id="990268.JCM19235_4683"/>
<sequence length="342" mass="39328">MCNSCKSPMTNDAPNFSEELDYDLSKTWRQTEAYKKNVEMVDNVVASTDKWTKVYDSVLQPHTGDAYLVKKGQVIRMEHMHDRAQVVDWHFVTPDLKERSSMGNSVCWDGFYLKKYYQVMSNAGEMKPLVTMIRDDTTDEFGPEGYGNHIWIYHCSPEWQNMFYPEAGPQINSCHMNFVQGFNRVPAIAAIEDEKQRKEMVNLLASDHNFQTFQIMDIYYKPEEKQSKIMLGVCGDVKKGDGLEFYANEDVYVIASSCPYGDFTSPVYGEKAKLPDPLKFSVWDTGIMPPEAPEWKDWSGAFYDMVESGHKDISPRTPESYHIKKDSGPNGSELWLEQAKKK</sequence>
<gene>
    <name evidence="3" type="ORF">JCM19235_4683</name>
</gene>
<organism evidence="3 4">
    <name type="scientific">Vibrio maritimus</name>
    <dbReference type="NCBI Taxonomy" id="990268"/>
    <lineage>
        <taxon>Bacteria</taxon>
        <taxon>Pseudomonadati</taxon>
        <taxon>Pseudomonadota</taxon>
        <taxon>Gammaproteobacteria</taxon>
        <taxon>Vibrionales</taxon>
        <taxon>Vibrionaceae</taxon>
        <taxon>Vibrio</taxon>
    </lineage>
</organism>
<feature type="region of interest" description="Disordered" evidence="1">
    <location>
        <begin position="311"/>
        <end position="342"/>
    </location>
</feature>
<reference evidence="3 4" key="1">
    <citation type="submission" date="2014-09" db="EMBL/GenBank/DDBJ databases">
        <title>Vibrio maritimus JCM 19235. (C45) whole genome shotgun sequence.</title>
        <authorList>
            <person name="Sawabe T."/>
            <person name="Meirelles P."/>
            <person name="Nakanishi M."/>
            <person name="Sayaka M."/>
            <person name="Hattori M."/>
            <person name="Ohkuma M."/>
        </authorList>
    </citation>
    <scope>NUCLEOTIDE SEQUENCE [LARGE SCALE GENOMIC DNA]</scope>
    <source>
        <strain evidence="4">JCM19235</strain>
    </source>
</reference>